<evidence type="ECO:0000256" key="1">
    <source>
        <dbReference type="ARBA" id="ARBA00004127"/>
    </source>
</evidence>
<comment type="similarity">
    <text evidence="5">Belongs to the complex I subunit 2 family.</text>
</comment>
<comment type="catalytic activity">
    <reaction evidence="5">
        <text>a quinone + NADH + 5 H(+)(in) = a quinol + NAD(+) + 4 H(+)(out)</text>
        <dbReference type="Rhea" id="RHEA:57888"/>
        <dbReference type="ChEBI" id="CHEBI:15378"/>
        <dbReference type="ChEBI" id="CHEBI:24646"/>
        <dbReference type="ChEBI" id="CHEBI:57540"/>
        <dbReference type="ChEBI" id="CHEBI:57945"/>
        <dbReference type="ChEBI" id="CHEBI:132124"/>
    </reaction>
</comment>
<evidence type="ECO:0000256" key="4">
    <source>
        <dbReference type="ARBA" id="ARBA00023136"/>
    </source>
</evidence>
<evidence type="ECO:0000256" key="2">
    <source>
        <dbReference type="ARBA" id="ARBA00022692"/>
    </source>
</evidence>
<feature type="transmembrane region" description="Helical" evidence="5">
    <location>
        <begin position="129"/>
        <end position="146"/>
    </location>
</feature>
<feature type="transmembrane region" description="Helical" evidence="5">
    <location>
        <begin position="225"/>
        <end position="243"/>
    </location>
</feature>
<keyword evidence="4 5" id="KW-0472">Membrane</keyword>
<protein>
    <recommendedName>
        <fullName evidence="5">NADH-quinone oxidoreductase subunit N</fullName>
        <ecNumber evidence="5">7.1.1.-</ecNumber>
    </recommendedName>
    <alternativeName>
        <fullName evidence="5">NADH dehydrogenase I subunit N</fullName>
    </alternativeName>
    <alternativeName>
        <fullName evidence="5">NDH-1 subunit N</fullName>
    </alternativeName>
</protein>
<reference evidence="8 9" key="1">
    <citation type="submission" date="2023-12" db="EMBL/GenBank/DDBJ databases">
        <title>Novel species of the genus Arcicella isolated from rivers.</title>
        <authorList>
            <person name="Lu H."/>
        </authorList>
    </citation>
    <scope>NUCLEOTIDE SEQUENCE [LARGE SCALE GENOMIC DNA]</scope>
    <source>
        <strain evidence="8 9">KCTC 23307</strain>
    </source>
</reference>
<feature type="domain" description="NADH:quinone oxidoreductase/Mrp antiporter transmembrane" evidence="7">
    <location>
        <begin position="149"/>
        <end position="435"/>
    </location>
</feature>
<accession>A0ABU5Q5V2</accession>
<evidence type="ECO:0000256" key="5">
    <source>
        <dbReference type="HAMAP-Rule" id="MF_00445"/>
    </source>
</evidence>
<keyword evidence="5" id="KW-1278">Translocase</keyword>
<dbReference type="PANTHER" id="PTHR22773">
    <property type="entry name" value="NADH DEHYDROGENASE"/>
    <property type="match status" value="1"/>
</dbReference>
<gene>
    <name evidence="5" type="primary">nuoN</name>
    <name evidence="8" type="ORF">VB248_03740</name>
</gene>
<feature type="transmembrane region" description="Helical" evidence="5">
    <location>
        <begin position="25"/>
        <end position="42"/>
    </location>
</feature>
<keyword evidence="5" id="KW-0874">Quinone</keyword>
<dbReference type="Proteomes" id="UP001302949">
    <property type="component" value="Unassembled WGS sequence"/>
</dbReference>
<dbReference type="Pfam" id="PF00361">
    <property type="entry name" value="Proton_antipo_M"/>
    <property type="match status" value="1"/>
</dbReference>
<keyword evidence="5" id="KW-0520">NAD</keyword>
<keyword evidence="5" id="KW-1003">Cell membrane</keyword>
<feature type="transmembrane region" description="Helical" evidence="5">
    <location>
        <begin position="439"/>
        <end position="459"/>
    </location>
</feature>
<comment type="function">
    <text evidence="5">NDH-1 shuttles electrons from NADH, via FMN and iron-sulfur (Fe-S) centers, to quinones in the respiratory chain. The immediate electron acceptor for the enzyme in this species is believed to be a menaquinone. Couples the redox reaction to proton translocation (for every two electrons transferred, four hydrogen ions are translocated across the cytoplasmic membrane), and thus conserves the redox energy in a proton gradient.</text>
</comment>
<evidence type="ECO:0000313" key="8">
    <source>
        <dbReference type="EMBL" id="MEA5138226.1"/>
    </source>
</evidence>
<feature type="transmembrane region" description="Helical" evidence="5">
    <location>
        <begin position="480"/>
        <end position="498"/>
    </location>
</feature>
<keyword evidence="2 5" id="KW-0812">Transmembrane</keyword>
<evidence type="ECO:0000259" key="7">
    <source>
        <dbReference type="Pfam" id="PF00361"/>
    </source>
</evidence>
<feature type="transmembrane region" description="Helical" evidence="5">
    <location>
        <begin position="63"/>
        <end position="80"/>
    </location>
</feature>
<sequence>MTIKSILPEQLIHILDSLSFLSPEIFLGTAFLFLIILELFLYKYIYEKAETNDVESKNKYQNTLFSVTAISVLIALNQVFQSSDVAEEFLLFGGMLVLDAKAIFFKIIIIFSVLLMLAHIAVTKRKYAGEFYPLVISLLIGLNLMTMSINLLMIYLSIEIVSIASYVLTSFNKTKKASEGGLKYVLFGAASSAIMLYGMSLLYGMTGTLNLASPDFSRGIAQMDVMVATIAIALTISGFLFKISATPFHIWTPDVYQSAPTPVVAFFSAAPKIAAFLVLIHFYSALPNDLQTITAFVALATITFGNFSALWQNDAKRLLAYSTIAHSGFMLIGLVTMSELGLTSIVFYLVVSVFTSFLAFLLIDLAAHRQTQSEDKTEDITRFALSNFKGLGKLNPFWGVLLTLVMISLAGLPPTAGFFAKLNIFSALWEAYQLSGKQVLLFLFAFGLLNTVISLYFYLKLPFLIFFKDSEDSQSFTLSLPQAVFAILLAIPVLGLFFKADWLMNLIGQL</sequence>
<feature type="transmembrane region" description="Helical" evidence="5">
    <location>
        <begin position="263"/>
        <end position="284"/>
    </location>
</feature>
<feature type="transmembrane region" description="Helical" evidence="5">
    <location>
        <begin position="290"/>
        <end position="311"/>
    </location>
</feature>
<dbReference type="EMBL" id="JAYFUM010000005">
    <property type="protein sequence ID" value="MEA5138226.1"/>
    <property type="molecule type" value="Genomic_DNA"/>
</dbReference>
<feature type="transmembrane region" description="Helical" evidence="5">
    <location>
        <begin position="318"/>
        <end position="336"/>
    </location>
</feature>
<feature type="transmembrane region" description="Helical" evidence="5">
    <location>
        <begin position="100"/>
        <end position="122"/>
    </location>
</feature>
<name>A0ABU5Q5V2_9BACT</name>
<dbReference type="RefSeq" id="WP_323295395.1">
    <property type="nucleotide sequence ID" value="NZ_JAYFUM010000005.1"/>
</dbReference>
<dbReference type="InterPro" id="IPR010096">
    <property type="entry name" value="NADH-Q_OxRdtase_suN/2"/>
</dbReference>
<proteinExistence type="inferred from homology"/>
<comment type="subcellular location">
    <subcellularLocation>
        <location evidence="5">Cell membrane</location>
        <topology evidence="5">Multi-pass membrane protein</topology>
    </subcellularLocation>
    <subcellularLocation>
        <location evidence="1">Endomembrane system</location>
        <topology evidence="1">Multi-pass membrane protein</topology>
    </subcellularLocation>
    <subcellularLocation>
        <location evidence="6">Membrane</location>
        <topology evidence="6">Multi-pass membrane protein</topology>
    </subcellularLocation>
</comment>
<feature type="transmembrane region" description="Helical" evidence="5">
    <location>
        <begin position="397"/>
        <end position="419"/>
    </location>
</feature>
<organism evidence="8 9">
    <name type="scientific">Arcicella rigui</name>
    <dbReference type="NCBI Taxonomy" id="797020"/>
    <lineage>
        <taxon>Bacteria</taxon>
        <taxon>Pseudomonadati</taxon>
        <taxon>Bacteroidota</taxon>
        <taxon>Cytophagia</taxon>
        <taxon>Cytophagales</taxon>
        <taxon>Flectobacillaceae</taxon>
        <taxon>Arcicella</taxon>
    </lineage>
</organism>
<evidence type="ECO:0000256" key="3">
    <source>
        <dbReference type="ARBA" id="ARBA00022989"/>
    </source>
</evidence>
<evidence type="ECO:0000313" key="9">
    <source>
        <dbReference type="Proteomes" id="UP001302949"/>
    </source>
</evidence>
<feature type="transmembrane region" description="Helical" evidence="5">
    <location>
        <begin position="184"/>
        <end position="205"/>
    </location>
</feature>
<comment type="subunit">
    <text evidence="5">NDH-1 is composed of 14 different subunits. Subunits NuoA, H, J, K, L, M, N constitute the membrane sector of the complex.</text>
</comment>
<evidence type="ECO:0000256" key="6">
    <source>
        <dbReference type="RuleBase" id="RU000320"/>
    </source>
</evidence>
<feature type="transmembrane region" description="Helical" evidence="5">
    <location>
        <begin position="342"/>
        <end position="363"/>
    </location>
</feature>
<keyword evidence="9" id="KW-1185">Reference proteome</keyword>
<feature type="transmembrane region" description="Helical" evidence="5">
    <location>
        <begin position="152"/>
        <end position="172"/>
    </location>
</feature>
<comment type="caution">
    <text evidence="8">The sequence shown here is derived from an EMBL/GenBank/DDBJ whole genome shotgun (WGS) entry which is preliminary data.</text>
</comment>
<dbReference type="HAMAP" id="MF_00445">
    <property type="entry name" value="NDH1_NuoN_1"/>
    <property type="match status" value="1"/>
</dbReference>
<keyword evidence="3 5" id="KW-1133">Transmembrane helix</keyword>
<keyword evidence="5" id="KW-0813">Transport</keyword>
<dbReference type="InterPro" id="IPR001750">
    <property type="entry name" value="ND/Mrp_TM"/>
</dbReference>
<dbReference type="EC" id="7.1.1.-" evidence="5"/>